<dbReference type="RefSeq" id="WP_043771235.1">
    <property type="nucleotide sequence ID" value="NZ_JAME01000016.1"/>
</dbReference>
<protein>
    <submittedName>
        <fullName evidence="6">Pleiotropic regulatory protein</fullName>
    </submittedName>
</protein>
<evidence type="ECO:0000313" key="6">
    <source>
        <dbReference type="EMBL" id="ETX28750.1"/>
    </source>
</evidence>
<dbReference type="eggNOG" id="COG0399">
    <property type="taxonomic scope" value="Bacteria"/>
</dbReference>
<dbReference type="PIRSF" id="PIRSF000390">
    <property type="entry name" value="PLP_StrS"/>
    <property type="match status" value="1"/>
</dbReference>
<dbReference type="GO" id="GO:0030170">
    <property type="term" value="F:pyridoxal phosphate binding"/>
    <property type="evidence" value="ECO:0007669"/>
    <property type="project" value="TreeGrafter"/>
</dbReference>
<keyword evidence="1 4" id="KW-0663">Pyridoxal phosphate</keyword>
<dbReference type="GO" id="GO:0000271">
    <property type="term" value="P:polysaccharide biosynthetic process"/>
    <property type="evidence" value="ECO:0007669"/>
    <property type="project" value="TreeGrafter"/>
</dbReference>
<evidence type="ECO:0000256" key="3">
    <source>
        <dbReference type="PIRSR" id="PIRSR000390-1"/>
    </source>
</evidence>
<dbReference type="InterPro" id="IPR015421">
    <property type="entry name" value="PyrdxlP-dep_Trfase_major"/>
</dbReference>
<evidence type="ECO:0000256" key="4">
    <source>
        <dbReference type="PIRSR" id="PIRSR000390-2"/>
    </source>
</evidence>
<dbReference type="Proteomes" id="UP000023430">
    <property type="component" value="Unassembled WGS sequence"/>
</dbReference>
<dbReference type="EMBL" id="JAME01000016">
    <property type="protein sequence ID" value="ETX28750.1"/>
    <property type="molecule type" value="Genomic_DNA"/>
</dbReference>
<proteinExistence type="inferred from homology"/>
<name>X7F7G0_9RHOB</name>
<dbReference type="CDD" id="cd00616">
    <property type="entry name" value="AHBA_syn"/>
    <property type="match status" value="1"/>
</dbReference>
<dbReference type="SUPFAM" id="SSF53383">
    <property type="entry name" value="PLP-dependent transferases"/>
    <property type="match status" value="1"/>
</dbReference>
<gene>
    <name evidence="6" type="ORF">RISW2_05470</name>
</gene>
<dbReference type="PANTHER" id="PTHR30244:SF36">
    <property type="entry name" value="3-OXO-GLUCOSE-6-PHOSPHATE:GLUTAMATE AMINOTRANSFERASE"/>
    <property type="match status" value="1"/>
</dbReference>
<comment type="caution">
    <text evidence="6">The sequence shown here is derived from an EMBL/GenBank/DDBJ whole genome shotgun (WGS) entry which is preliminary data.</text>
</comment>
<keyword evidence="7" id="KW-1185">Reference proteome</keyword>
<dbReference type="Gene3D" id="3.40.640.10">
    <property type="entry name" value="Type I PLP-dependent aspartate aminotransferase-like (Major domain)"/>
    <property type="match status" value="1"/>
</dbReference>
<dbReference type="GO" id="GO:0008483">
    <property type="term" value="F:transaminase activity"/>
    <property type="evidence" value="ECO:0007669"/>
    <property type="project" value="TreeGrafter"/>
</dbReference>
<dbReference type="Gene3D" id="3.90.1150.10">
    <property type="entry name" value="Aspartate Aminotransferase, domain 1"/>
    <property type="match status" value="1"/>
</dbReference>
<feature type="modified residue" description="N6-(pyridoxal phosphate)lysine" evidence="4">
    <location>
        <position position="186"/>
    </location>
</feature>
<organism evidence="6 7">
    <name type="scientific">Roseivivax isoporae LMG 25204</name>
    <dbReference type="NCBI Taxonomy" id="1449351"/>
    <lineage>
        <taxon>Bacteria</taxon>
        <taxon>Pseudomonadati</taxon>
        <taxon>Pseudomonadota</taxon>
        <taxon>Alphaproteobacteria</taxon>
        <taxon>Rhodobacterales</taxon>
        <taxon>Roseobacteraceae</taxon>
        <taxon>Roseivivax</taxon>
    </lineage>
</organism>
<evidence type="ECO:0000256" key="1">
    <source>
        <dbReference type="ARBA" id="ARBA00022898"/>
    </source>
</evidence>
<dbReference type="PANTHER" id="PTHR30244">
    <property type="entry name" value="TRANSAMINASE"/>
    <property type="match status" value="1"/>
</dbReference>
<reference evidence="6 7" key="1">
    <citation type="submission" date="2014-01" db="EMBL/GenBank/DDBJ databases">
        <title>Roseivivax isoporae LMG 25204 Genome Sequencing.</title>
        <authorList>
            <person name="Lai Q."/>
            <person name="Li G."/>
            <person name="Shao Z."/>
        </authorList>
    </citation>
    <scope>NUCLEOTIDE SEQUENCE [LARGE SCALE GENOMIC DNA]</scope>
    <source>
        <strain evidence="6 7">LMG 25204</strain>
    </source>
</reference>
<feature type="active site" description="Proton acceptor" evidence="3">
    <location>
        <position position="186"/>
    </location>
</feature>
<dbReference type="InterPro" id="IPR000653">
    <property type="entry name" value="DegT/StrS_aminotransferase"/>
</dbReference>
<dbReference type="InterPro" id="IPR015422">
    <property type="entry name" value="PyrdxlP-dep_Trfase_small"/>
</dbReference>
<sequence length="380" mass="40324">MTVPFLDLKRQYAGLVDELEAAALAALRSGAYVLGEPVERFEAAFAAYCGTRFAIATSTGTSALHLALLAADIGPGDEVITVPTTFVATSAAVIYAGATPVLIDVDPVTLTMDPARIEAAITPRTKAILPVHFHGRLADMAEICRIADAHGLTVIEDSAQAHGARRGGTRAGAFGAMGCFSFYPGKNLGAAGEGGAVTTDDPDLAARLRALRDWGQSEARSVHTLHGFNYRMDAIQGAVLDVKLRHLDAWNAGRRQVAREYGARLGDGVGKPLPSTFEDHVWHVYAITTDDRDGLRAALTEAGIATNVHYPRPVHLQPAYAHLGNGVGSFPVAEAYATRTLSLPIFPELMAREIDRVVDAVNAAAPGRSARRAELKEVAQ</sequence>
<dbReference type="Pfam" id="PF01041">
    <property type="entry name" value="DegT_DnrJ_EryC1"/>
    <property type="match status" value="1"/>
</dbReference>
<dbReference type="AlphaFoldDB" id="X7F7G0"/>
<dbReference type="OrthoDB" id="9768668at2"/>
<dbReference type="PATRIC" id="fig|1449351.3.peg.2414"/>
<evidence type="ECO:0000256" key="5">
    <source>
        <dbReference type="RuleBase" id="RU004508"/>
    </source>
</evidence>
<accession>X7F7G0</accession>
<dbReference type="STRING" id="1449351.RISW2_05470"/>
<evidence type="ECO:0000256" key="2">
    <source>
        <dbReference type="ARBA" id="ARBA00037999"/>
    </source>
</evidence>
<dbReference type="InterPro" id="IPR015424">
    <property type="entry name" value="PyrdxlP-dep_Trfase"/>
</dbReference>
<comment type="similarity">
    <text evidence="2 5">Belongs to the DegT/DnrJ/EryC1 family.</text>
</comment>
<evidence type="ECO:0000313" key="7">
    <source>
        <dbReference type="Proteomes" id="UP000023430"/>
    </source>
</evidence>